<comment type="subcellular location">
    <subcellularLocation>
        <location evidence="1">Membrane</location>
        <topology evidence="1">Multi-pass membrane protein</topology>
    </subcellularLocation>
</comment>
<dbReference type="Proteomes" id="UP001321749">
    <property type="component" value="Unassembled WGS sequence"/>
</dbReference>
<evidence type="ECO:0000256" key="10">
    <source>
        <dbReference type="SAM" id="Phobius"/>
    </source>
</evidence>
<feature type="transmembrane region" description="Helical" evidence="10">
    <location>
        <begin position="362"/>
        <end position="380"/>
    </location>
</feature>
<feature type="region of interest" description="Disordered" evidence="9">
    <location>
        <begin position="494"/>
        <end position="601"/>
    </location>
</feature>
<keyword evidence="4 10" id="KW-1133">Transmembrane helix</keyword>
<feature type="region of interest" description="Disordered" evidence="9">
    <location>
        <begin position="1"/>
        <end position="34"/>
    </location>
</feature>
<dbReference type="InterPro" id="IPR013099">
    <property type="entry name" value="K_chnl_dom"/>
</dbReference>
<keyword evidence="6 10" id="KW-0472">Membrane</keyword>
<feature type="compositionally biased region" description="Pro residues" evidence="9">
    <location>
        <begin position="577"/>
        <end position="597"/>
    </location>
</feature>
<feature type="transmembrane region" description="Helical" evidence="10">
    <location>
        <begin position="92"/>
        <end position="112"/>
    </location>
</feature>
<feature type="transmembrane region" description="Helical" evidence="10">
    <location>
        <begin position="206"/>
        <end position="225"/>
    </location>
</feature>
<dbReference type="GO" id="GO:0022841">
    <property type="term" value="F:potassium ion leak channel activity"/>
    <property type="evidence" value="ECO:0007669"/>
    <property type="project" value="TreeGrafter"/>
</dbReference>
<dbReference type="PANTHER" id="PTHR11003:SF301">
    <property type="entry name" value="POTASSIUM CHANNEL PROTEIN"/>
    <property type="match status" value="1"/>
</dbReference>
<comment type="similarity">
    <text evidence="8">Belongs to the two pore domain potassium channel (TC 1.A.1.8) family.</text>
</comment>
<proteinExistence type="inferred from homology"/>
<evidence type="ECO:0000256" key="9">
    <source>
        <dbReference type="SAM" id="MobiDB-lite"/>
    </source>
</evidence>
<feature type="compositionally biased region" description="Basic and acidic residues" evidence="9">
    <location>
        <begin position="1"/>
        <end position="15"/>
    </location>
</feature>
<evidence type="ECO:0000256" key="2">
    <source>
        <dbReference type="ARBA" id="ARBA00022448"/>
    </source>
</evidence>
<dbReference type="AlphaFoldDB" id="A0AAV9HLA8"/>
<evidence type="ECO:0000313" key="12">
    <source>
        <dbReference type="EMBL" id="KAK4461576.1"/>
    </source>
</evidence>
<feature type="transmembrane region" description="Helical" evidence="10">
    <location>
        <begin position="164"/>
        <end position="186"/>
    </location>
</feature>
<reference evidence="12" key="2">
    <citation type="submission" date="2023-06" db="EMBL/GenBank/DDBJ databases">
        <authorList>
            <consortium name="Lawrence Berkeley National Laboratory"/>
            <person name="Mondo S.J."/>
            <person name="Hensen N."/>
            <person name="Bonometti L."/>
            <person name="Westerberg I."/>
            <person name="Brannstrom I.O."/>
            <person name="Guillou S."/>
            <person name="Cros-Aarteil S."/>
            <person name="Calhoun S."/>
            <person name="Haridas S."/>
            <person name="Kuo A."/>
            <person name="Pangilinan J."/>
            <person name="Riley R."/>
            <person name="Labutti K."/>
            <person name="Andreopoulos B."/>
            <person name="Lipzen A."/>
            <person name="Chen C."/>
            <person name="Yanf M."/>
            <person name="Daum C."/>
            <person name="Ng V."/>
            <person name="Clum A."/>
            <person name="Steindorff A."/>
            <person name="Ohm R."/>
            <person name="Martin F."/>
            <person name="Silar P."/>
            <person name="Natvig D."/>
            <person name="Lalanne C."/>
            <person name="Gautier V."/>
            <person name="Ament-Velasquez S.L."/>
            <person name="Kruys A."/>
            <person name="Hutchinson M.I."/>
            <person name="Powell A.J."/>
            <person name="Barry K."/>
            <person name="Miller A.N."/>
            <person name="Grigoriev I.V."/>
            <person name="Debuchy R."/>
            <person name="Gladieux P."/>
            <person name="Thoren M.H."/>
            <person name="Johannesson H."/>
        </authorList>
    </citation>
    <scope>NUCLEOTIDE SEQUENCE</scope>
    <source>
        <strain evidence="12">PSN324</strain>
    </source>
</reference>
<dbReference type="EMBL" id="MU864988">
    <property type="protein sequence ID" value="KAK4461576.1"/>
    <property type="molecule type" value="Genomic_DNA"/>
</dbReference>
<feature type="transmembrane region" description="Helical" evidence="10">
    <location>
        <begin position="132"/>
        <end position="152"/>
    </location>
</feature>
<sequence length="777" mass="87109">MNDAAGEKIDYHVRAAEPNGKKLPKRKKEDDQPSYLDPSRWWFASAAFPMMAGTLGPAATAFSICAFARPWREKYTPGSEVDSATYIKDPHWLLIINGIQLILALIANIALLLNMTKRLRFSIAQPVTIVGWYASSICLIALTATASGPLVVQPEDEYIWSQAFFYGIHAAILYFFVASLMLITFLGALGGHYPKDFVLTASQRTLMTQNIMLLFYLLIGALVFSKIEGWDYLDAVYWSTVTLFTVGFGDLSPQSNLGRALLIPFALIGIISLGLVIGSIRSLALDRGRRRLSARLLEKKRRRMLQDLAAKGEDRILEPVSNGPAATSPTRDDGKLTEYERREMEFKLMREIQKTAARKRRWYALAISTTTWLILWLASAKIFQRYEARYQTWSYFDAVYFTFISLTTIGYGDITPTSNAGRAFWVFWALLALPTMTVVISNAGETVVKTIRDLSDMLATLTILPGDQPFKQDLKRFLAKLSCGILFDEDIETTPPGFHGDAQRLSSSSESDSELESGPNPQQPSDEAPPSAPVTPPIQSNRSNPKSKPFPKFFLFSPHKSSKSAKQEKEQPSSPSNSPPPSPPPPPPPPPVPPPLPSKKEDYFITLLDEIAKVTSHLKHHPPKKYSFHEWAWYLRLIGEDEVDSDRHWRAQLRHDGGGTHEKKGRCKSMLAKVKSTGKGPDEKGKEKDTVIDKDGRAGKYDHEHKEDQDAIKRDQNHPWAWGSWVGPKSPLMGDKEEAEWILERLIERLGEELREMREGKTKRGGEGSSDAWEGGS</sequence>
<feature type="transmembrane region" description="Helical" evidence="10">
    <location>
        <begin position="423"/>
        <end position="444"/>
    </location>
</feature>
<feature type="compositionally biased region" description="Basic and acidic residues" evidence="9">
    <location>
        <begin position="753"/>
        <end position="766"/>
    </location>
</feature>
<name>A0AAV9HLA8_9PEZI</name>
<dbReference type="GO" id="GO:0005886">
    <property type="term" value="C:plasma membrane"/>
    <property type="evidence" value="ECO:0007669"/>
    <property type="project" value="TreeGrafter"/>
</dbReference>
<feature type="region of interest" description="Disordered" evidence="9">
    <location>
        <begin position="673"/>
        <end position="733"/>
    </location>
</feature>
<dbReference type="GO" id="GO:0030322">
    <property type="term" value="P:stabilization of membrane potential"/>
    <property type="evidence" value="ECO:0007669"/>
    <property type="project" value="TreeGrafter"/>
</dbReference>
<dbReference type="Gene3D" id="1.10.287.70">
    <property type="match status" value="2"/>
</dbReference>
<feature type="compositionally biased region" description="Low complexity" evidence="9">
    <location>
        <begin position="546"/>
        <end position="559"/>
    </location>
</feature>
<feature type="compositionally biased region" description="Basic and acidic residues" evidence="9">
    <location>
        <begin position="680"/>
        <end position="717"/>
    </location>
</feature>
<dbReference type="FunFam" id="1.10.287.70:FF:000182">
    <property type="entry name" value="Outward-rectifier potassium channel TOK1"/>
    <property type="match status" value="1"/>
</dbReference>
<keyword evidence="2 8" id="KW-0813">Transport</keyword>
<dbReference type="SUPFAM" id="SSF81324">
    <property type="entry name" value="Voltage-gated potassium channels"/>
    <property type="match status" value="2"/>
</dbReference>
<keyword evidence="13" id="KW-1185">Reference proteome</keyword>
<gene>
    <name evidence="12" type="ORF">QBC42DRAFT_269864</name>
</gene>
<feature type="domain" description="Potassium channel" evidence="11">
    <location>
        <begin position="372"/>
        <end position="448"/>
    </location>
</feature>
<evidence type="ECO:0000256" key="5">
    <source>
        <dbReference type="ARBA" id="ARBA00023065"/>
    </source>
</evidence>
<feature type="transmembrane region" description="Helical" evidence="10">
    <location>
        <begin position="261"/>
        <end position="284"/>
    </location>
</feature>
<evidence type="ECO:0000256" key="6">
    <source>
        <dbReference type="ARBA" id="ARBA00023136"/>
    </source>
</evidence>
<dbReference type="GO" id="GO:0015271">
    <property type="term" value="F:outward rectifier potassium channel activity"/>
    <property type="evidence" value="ECO:0007669"/>
    <property type="project" value="TreeGrafter"/>
</dbReference>
<evidence type="ECO:0000259" key="11">
    <source>
        <dbReference type="Pfam" id="PF07885"/>
    </source>
</evidence>
<protein>
    <recommendedName>
        <fullName evidence="11">Potassium channel domain-containing protein</fullName>
    </recommendedName>
</protein>
<feature type="transmembrane region" description="Helical" evidence="10">
    <location>
        <begin position="232"/>
        <end position="249"/>
    </location>
</feature>
<feature type="transmembrane region" description="Helical" evidence="10">
    <location>
        <begin position="392"/>
        <end position="411"/>
    </location>
</feature>
<evidence type="ECO:0000256" key="1">
    <source>
        <dbReference type="ARBA" id="ARBA00004141"/>
    </source>
</evidence>
<feature type="domain" description="Potassium channel" evidence="11">
    <location>
        <begin position="211"/>
        <end position="281"/>
    </location>
</feature>
<accession>A0AAV9HLA8</accession>
<feature type="transmembrane region" description="Helical" evidence="10">
    <location>
        <begin position="41"/>
        <end position="71"/>
    </location>
</feature>
<comment type="caution">
    <text evidence="12">The sequence shown here is derived from an EMBL/GenBank/DDBJ whole genome shotgun (WGS) entry which is preliminary data.</text>
</comment>
<evidence type="ECO:0000256" key="8">
    <source>
        <dbReference type="RuleBase" id="RU003857"/>
    </source>
</evidence>
<evidence type="ECO:0000256" key="3">
    <source>
        <dbReference type="ARBA" id="ARBA00022692"/>
    </source>
</evidence>
<dbReference type="InterPro" id="IPR003280">
    <property type="entry name" value="2pore_dom_K_chnl"/>
</dbReference>
<keyword evidence="5 8" id="KW-0406">Ion transport</keyword>
<keyword evidence="7 8" id="KW-0407">Ion channel</keyword>
<feature type="region of interest" description="Disordered" evidence="9">
    <location>
        <begin position="753"/>
        <end position="777"/>
    </location>
</feature>
<evidence type="ECO:0000313" key="13">
    <source>
        <dbReference type="Proteomes" id="UP001321749"/>
    </source>
</evidence>
<reference evidence="12" key="1">
    <citation type="journal article" date="2023" name="Mol. Phylogenet. Evol.">
        <title>Genome-scale phylogeny and comparative genomics of the fungal order Sordariales.</title>
        <authorList>
            <person name="Hensen N."/>
            <person name="Bonometti L."/>
            <person name="Westerberg I."/>
            <person name="Brannstrom I.O."/>
            <person name="Guillou S."/>
            <person name="Cros-Aarteil S."/>
            <person name="Calhoun S."/>
            <person name="Haridas S."/>
            <person name="Kuo A."/>
            <person name="Mondo S."/>
            <person name="Pangilinan J."/>
            <person name="Riley R."/>
            <person name="LaButti K."/>
            <person name="Andreopoulos B."/>
            <person name="Lipzen A."/>
            <person name="Chen C."/>
            <person name="Yan M."/>
            <person name="Daum C."/>
            <person name="Ng V."/>
            <person name="Clum A."/>
            <person name="Steindorff A."/>
            <person name="Ohm R.A."/>
            <person name="Martin F."/>
            <person name="Silar P."/>
            <person name="Natvig D.O."/>
            <person name="Lalanne C."/>
            <person name="Gautier V."/>
            <person name="Ament-Velasquez S.L."/>
            <person name="Kruys A."/>
            <person name="Hutchinson M.I."/>
            <person name="Powell A.J."/>
            <person name="Barry K."/>
            <person name="Miller A.N."/>
            <person name="Grigoriev I.V."/>
            <person name="Debuchy R."/>
            <person name="Gladieux P."/>
            <person name="Hiltunen Thoren M."/>
            <person name="Johannesson H."/>
        </authorList>
    </citation>
    <scope>NUCLEOTIDE SEQUENCE</scope>
    <source>
        <strain evidence="12">PSN324</strain>
    </source>
</reference>
<dbReference type="Pfam" id="PF07885">
    <property type="entry name" value="Ion_trans_2"/>
    <property type="match status" value="2"/>
</dbReference>
<keyword evidence="3 8" id="KW-0812">Transmembrane</keyword>
<evidence type="ECO:0000256" key="4">
    <source>
        <dbReference type="ARBA" id="ARBA00022989"/>
    </source>
</evidence>
<dbReference type="PRINTS" id="PR01333">
    <property type="entry name" value="2POREKCHANEL"/>
</dbReference>
<evidence type="ECO:0000256" key="7">
    <source>
        <dbReference type="ARBA" id="ARBA00023303"/>
    </source>
</evidence>
<organism evidence="12 13">
    <name type="scientific">Cladorrhinum samala</name>
    <dbReference type="NCBI Taxonomy" id="585594"/>
    <lineage>
        <taxon>Eukaryota</taxon>
        <taxon>Fungi</taxon>
        <taxon>Dikarya</taxon>
        <taxon>Ascomycota</taxon>
        <taxon>Pezizomycotina</taxon>
        <taxon>Sordariomycetes</taxon>
        <taxon>Sordariomycetidae</taxon>
        <taxon>Sordariales</taxon>
        <taxon>Podosporaceae</taxon>
        <taxon>Cladorrhinum</taxon>
    </lineage>
</organism>
<dbReference type="PANTHER" id="PTHR11003">
    <property type="entry name" value="POTASSIUM CHANNEL, SUBFAMILY K"/>
    <property type="match status" value="1"/>
</dbReference>